<feature type="domain" description="Fimbrial-type adhesion" evidence="5">
    <location>
        <begin position="180"/>
        <end position="313"/>
    </location>
</feature>
<evidence type="ECO:0000259" key="5">
    <source>
        <dbReference type="Pfam" id="PF00419"/>
    </source>
</evidence>
<sequence length="314" mass="33715">MPLKKIIILFIPLAALFFWNTSNANCRLKEGTGPALVTFAGRGGWQAIEPGLPMNTVLFTTSASVSRYPVVICSGNSPSGVISRYTNPAAGESLFRVGTTGLSFSIEGSDGNLLTSYGTTSNGEGMWGYTHTRFTLRIVKTGKIDTTYVLASGQIATQSDGGIASYIFRTNSDSGFYERACQVQPVVVEMGNRYIHEVYDSSDEDLSKSFSVSITECPKSTKGLTFSLKPLTQVIDGSNGVISLNKASNAKNIGIQITDDSGKAITFDKDYPLSSRDSQGTFIQTLSAKYINLGTGPIKAGIANSEMMFLINYL</sequence>
<keyword evidence="4" id="KW-0281">Fimbrium</keyword>
<dbReference type="PANTHER" id="PTHR33420">
    <property type="entry name" value="FIMBRIAL SUBUNIT ELFA-RELATED"/>
    <property type="match status" value="1"/>
</dbReference>
<dbReference type="EMBL" id="CABVHX010000011">
    <property type="protein sequence ID" value="VVO04253.1"/>
    <property type="molecule type" value="Genomic_DNA"/>
</dbReference>
<dbReference type="Gene3D" id="2.60.40.3310">
    <property type="match status" value="1"/>
</dbReference>
<dbReference type="Gene3D" id="2.60.40.1090">
    <property type="entry name" value="Fimbrial-type adhesion domain"/>
    <property type="match status" value="1"/>
</dbReference>
<name>A0A5E7CH89_PSEFL</name>
<protein>
    <recommendedName>
        <fullName evidence="5">Fimbrial-type adhesion domain-containing protein</fullName>
    </recommendedName>
</protein>
<dbReference type="InterPro" id="IPR008966">
    <property type="entry name" value="Adhesion_dom_sf"/>
</dbReference>
<dbReference type="GO" id="GO:0043709">
    <property type="term" value="P:cell adhesion involved in single-species biofilm formation"/>
    <property type="evidence" value="ECO:0007669"/>
    <property type="project" value="TreeGrafter"/>
</dbReference>
<dbReference type="GO" id="GO:0009289">
    <property type="term" value="C:pilus"/>
    <property type="evidence" value="ECO:0007669"/>
    <property type="project" value="UniProtKB-SubCell"/>
</dbReference>
<dbReference type="AlphaFoldDB" id="A0A5E7CH89"/>
<dbReference type="PANTHER" id="PTHR33420:SF3">
    <property type="entry name" value="FIMBRIAL SUBUNIT ELFA"/>
    <property type="match status" value="1"/>
</dbReference>
<evidence type="ECO:0000256" key="1">
    <source>
        <dbReference type="ARBA" id="ARBA00004561"/>
    </source>
</evidence>
<dbReference type="Proteomes" id="UP000325375">
    <property type="component" value="Unassembled WGS sequence"/>
</dbReference>
<dbReference type="InterPro" id="IPR000259">
    <property type="entry name" value="Adhesion_dom_fimbrial"/>
</dbReference>
<comment type="subcellular location">
    <subcellularLocation>
        <location evidence="1">Fimbrium</location>
    </subcellularLocation>
</comment>
<dbReference type="SUPFAM" id="SSF49401">
    <property type="entry name" value="Bacterial adhesins"/>
    <property type="match status" value="1"/>
</dbReference>
<dbReference type="RefSeq" id="WP_150603435.1">
    <property type="nucleotide sequence ID" value="NZ_CABVHX010000011.1"/>
</dbReference>
<evidence type="ECO:0000313" key="6">
    <source>
        <dbReference type="EMBL" id="VVO04253.1"/>
    </source>
</evidence>
<gene>
    <name evidence="6" type="ORF">PS718_02915</name>
</gene>
<dbReference type="Pfam" id="PF00419">
    <property type="entry name" value="Fimbrial"/>
    <property type="match status" value="1"/>
</dbReference>
<dbReference type="InterPro" id="IPR050263">
    <property type="entry name" value="Bact_Fimbrial_Adh_Pro"/>
</dbReference>
<dbReference type="InterPro" id="IPR036937">
    <property type="entry name" value="Adhesion_dom_fimbrial_sf"/>
</dbReference>
<evidence type="ECO:0000313" key="7">
    <source>
        <dbReference type="Proteomes" id="UP000325375"/>
    </source>
</evidence>
<comment type="similarity">
    <text evidence="2">Belongs to the fimbrial protein family.</text>
</comment>
<proteinExistence type="inferred from homology"/>
<reference evidence="6 7" key="1">
    <citation type="submission" date="2019-09" db="EMBL/GenBank/DDBJ databases">
        <authorList>
            <person name="Chandra G."/>
            <person name="Truman W A."/>
        </authorList>
    </citation>
    <scope>NUCLEOTIDE SEQUENCE [LARGE SCALE GENOMIC DNA]</scope>
    <source>
        <strain evidence="6">PS718</strain>
    </source>
</reference>
<evidence type="ECO:0000256" key="3">
    <source>
        <dbReference type="ARBA" id="ARBA00022729"/>
    </source>
</evidence>
<evidence type="ECO:0000256" key="4">
    <source>
        <dbReference type="ARBA" id="ARBA00023263"/>
    </source>
</evidence>
<organism evidence="6 7">
    <name type="scientific">Pseudomonas fluorescens</name>
    <dbReference type="NCBI Taxonomy" id="294"/>
    <lineage>
        <taxon>Bacteria</taxon>
        <taxon>Pseudomonadati</taxon>
        <taxon>Pseudomonadota</taxon>
        <taxon>Gammaproteobacteria</taxon>
        <taxon>Pseudomonadales</taxon>
        <taxon>Pseudomonadaceae</taxon>
        <taxon>Pseudomonas</taxon>
    </lineage>
</organism>
<keyword evidence="3" id="KW-0732">Signal</keyword>
<evidence type="ECO:0000256" key="2">
    <source>
        <dbReference type="ARBA" id="ARBA00006671"/>
    </source>
</evidence>
<accession>A0A5E7CH89</accession>